<comment type="caution">
    <text evidence="1">The sequence shown here is derived from an EMBL/GenBank/DDBJ whole genome shotgun (WGS) entry which is preliminary data.</text>
</comment>
<dbReference type="Proteomes" id="UP001163835">
    <property type="component" value="Unassembled WGS sequence"/>
</dbReference>
<evidence type="ECO:0000313" key="2">
    <source>
        <dbReference type="Proteomes" id="UP001163835"/>
    </source>
</evidence>
<reference evidence="1" key="1">
    <citation type="submission" date="2022-09" db="EMBL/GenBank/DDBJ databases">
        <title>A Global Phylogenomic Analysis of the Shiitake Genus Lentinula.</title>
        <authorList>
            <consortium name="DOE Joint Genome Institute"/>
            <person name="Sierra-Patev S."/>
            <person name="Min B."/>
            <person name="Naranjo-Ortiz M."/>
            <person name="Looney B."/>
            <person name="Konkel Z."/>
            <person name="Slot J.C."/>
            <person name="Sakamoto Y."/>
            <person name="Steenwyk J.L."/>
            <person name="Rokas A."/>
            <person name="Carro J."/>
            <person name="Camarero S."/>
            <person name="Ferreira P."/>
            <person name="Molpeceres G."/>
            <person name="Ruiz-Duenas F.J."/>
            <person name="Serrano A."/>
            <person name="Henrissat B."/>
            <person name="Drula E."/>
            <person name="Hughes K.W."/>
            <person name="Mata J.L."/>
            <person name="Ishikawa N.K."/>
            <person name="Vargas-Isla R."/>
            <person name="Ushijima S."/>
            <person name="Smith C.A."/>
            <person name="Ahrendt S."/>
            <person name="Andreopoulos W."/>
            <person name="He G."/>
            <person name="Labutti K."/>
            <person name="Lipzen A."/>
            <person name="Ng V."/>
            <person name="Riley R."/>
            <person name="Sandor L."/>
            <person name="Barry K."/>
            <person name="Martinez A.T."/>
            <person name="Xiao Y."/>
            <person name="Gibbons J.G."/>
            <person name="Terashima K."/>
            <person name="Grigoriev I.V."/>
            <person name="Hibbett D.S."/>
        </authorList>
    </citation>
    <scope>NUCLEOTIDE SEQUENCE</scope>
    <source>
        <strain evidence="1">TMI1499</strain>
    </source>
</reference>
<dbReference type="EMBL" id="MU796276">
    <property type="protein sequence ID" value="KAJ3804129.1"/>
    <property type="molecule type" value="Genomic_DNA"/>
</dbReference>
<name>A0ACC1TH93_9AGAR</name>
<evidence type="ECO:0000313" key="1">
    <source>
        <dbReference type="EMBL" id="KAJ3804129.1"/>
    </source>
</evidence>
<organism evidence="1 2">
    <name type="scientific">Lentinula aff. lateritia</name>
    <dbReference type="NCBI Taxonomy" id="2804960"/>
    <lineage>
        <taxon>Eukaryota</taxon>
        <taxon>Fungi</taxon>
        <taxon>Dikarya</taxon>
        <taxon>Basidiomycota</taxon>
        <taxon>Agaricomycotina</taxon>
        <taxon>Agaricomycetes</taxon>
        <taxon>Agaricomycetidae</taxon>
        <taxon>Agaricales</taxon>
        <taxon>Marasmiineae</taxon>
        <taxon>Omphalotaceae</taxon>
        <taxon>Lentinula</taxon>
    </lineage>
</organism>
<gene>
    <name evidence="1" type="ORF">F5876DRAFT_83723</name>
</gene>
<keyword evidence="2" id="KW-1185">Reference proteome</keyword>
<proteinExistence type="predicted"/>
<sequence length="149" mass="17177">MCQWLQKVTCRQDTSSSNCQQCIQLAEYCQKVAEDKTRKQEEQAQKCAKAACKIDVIPPIQTVTKLNFRISLPVGLNRHLNVFDIMKQLKWHKIYGAKGAITTVEIHARASAWSEESTLVKEEDDLEITVQDLEEFDSDGYDLEEDYYK</sequence>
<accession>A0ACC1TH93</accession>
<protein>
    <submittedName>
        <fullName evidence="1">Uncharacterized protein</fullName>
    </submittedName>
</protein>